<keyword evidence="1" id="KW-0812">Transmembrane</keyword>
<reference evidence="2" key="1">
    <citation type="journal article" date="2022" name="bioRxiv">
        <title>Genomics of Preaxostyla Flagellates Illuminates Evolutionary Transitions and the Path Towards Mitochondrial Loss.</title>
        <authorList>
            <person name="Novak L.V.F."/>
            <person name="Treitli S.C."/>
            <person name="Pyrih J."/>
            <person name="Halakuc P."/>
            <person name="Pipaliya S.V."/>
            <person name="Vacek V."/>
            <person name="Brzon O."/>
            <person name="Soukal P."/>
            <person name="Eme L."/>
            <person name="Dacks J.B."/>
            <person name="Karnkowska A."/>
            <person name="Elias M."/>
            <person name="Hampl V."/>
        </authorList>
    </citation>
    <scope>NUCLEOTIDE SEQUENCE</scope>
    <source>
        <strain evidence="2">RCP-MX</strain>
    </source>
</reference>
<name>A0ABQ8UGJ8_9EUKA</name>
<feature type="transmembrane region" description="Helical" evidence="1">
    <location>
        <begin position="78"/>
        <end position="99"/>
    </location>
</feature>
<dbReference type="EMBL" id="JAPMOS010000030">
    <property type="protein sequence ID" value="KAJ4458380.1"/>
    <property type="molecule type" value="Genomic_DNA"/>
</dbReference>
<protein>
    <submittedName>
        <fullName evidence="2">Uncharacterized protein</fullName>
    </submittedName>
</protein>
<accession>A0ABQ8UGJ8</accession>
<comment type="caution">
    <text evidence="2">The sequence shown here is derived from an EMBL/GenBank/DDBJ whole genome shotgun (WGS) entry which is preliminary data.</text>
</comment>
<keyword evidence="1" id="KW-0472">Membrane</keyword>
<proteinExistence type="predicted"/>
<evidence type="ECO:0000313" key="3">
    <source>
        <dbReference type="Proteomes" id="UP001141327"/>
    </source>
</evidence>
<evidence type="ECO:0000256" key="1">
    <source>
        <dbReference type="SAM" id="Phobius"/>
    </source>
</evidence>
<evidence type="ECO:0000313" key="2">
    <source>
        <dbReference type="EMBL" id="KAJ4458380.1"/>
    </source>
</evidence>
<organism evidence="2 3">
    <name type="scientific">Paratrimastix pyriformis</name>
    <dbReference type="NCBI Taxonomy" id="342808"/>
    <lineage>
        <taxon>Eukaryota</taxon>
        <taxon>Metamonada</taxon>
        <taxon>Preaxostyla</taxon>
        <taxon>Paratrimastigidae</taxon>
        <taxon>Paratrimastix</taxon>
    </lineage>
</organism>
<gene>
    <name evidence="2" type="ORF">PAPYR_5934</name>
</gene>
<sequence>MIKRIGSQTLVLVIRSRELFQIITMDRRSGKASIQSVPVDHYRRQMGRHEIHKQPQYKASVENVVRTAAKNTESGSSLLAWFLLIIILVACIAIGILYLPQIVQFFKH</sequence>
<keyword evidence="1" id="KW-1133">Transmembrane helix</keyword>
<keyword evidence="3" id="KW-1185">Reference proteome</keyword>
<dbReference type="Proteomes" id="UP001141327">
    <property type="component" value="Unassembled WGS sequence"/>
</dbReference>